<dbReference type="EMBL" id="JANPWB010000009">
    <property type="protein sequence ID" value="KAJ1158385.1"/>
    <property type="molecule type" value="Genomic_DNA"/>
</dbReference>
<name>A0AAV7S2H0_PLEWA</name>
<feature type="compositionally biased region" description="Basic and acidic residues" evidence="1">
    <location>
        <begin position="51"/>
        <end position="62"/>
    </location>
</feature>
<feature type="region of interest" description="Disordered" evidence="1">
    <location>
        <begin position="1"/>
        <end position="91"/>
    </location>
</feature>
<keyword evidence="3" id="KW-1185">Reference proteome</keyword>
<protein>
    <submittedName>
        <fullName evidence="2">Uncharacterized protein</fullName>
    </submittedName>
</protein>
<proteinExistence type="predicted"/>
<accession>A0AAV7S2H0</accession>
<evidence type="ECO:0000256" key="1">
    <source>
        <dbReference type="SAM" id="MobiDB-lite"/>
    </source>
</evidence>
<gene>
    <name evidence="2" type="ORF">NDU88_011075</name>
</gene>
<organism evidence="2 3">
    <name type="scientific">Pleurodeles waltl</name>
    <name type="common">Iberian ribbed newt</name>
    <dbReference type="NCBI Taxonomy" id="8319"/>
    <lineage>
        <taxon>Eukaryota</taxon>
        <taxon>Metazoa</taxon>
        <taxon>Chordata</taxon>
        <taxon>Craniata</taxon>
        <taxon>Vertebrata</taxon>
        <taxon>Euteleostomi</taxon>
        <taxon>Amphibia</taxon>
        <taxon>Batrachia</taxon>
        <taxon>Caudata</taxon>
        <taxon>Salamandroidea</taxon>
        <taxon>Salamandridae</taxon>
        <taxon>Pleurodelinae</taxon>
        <taxon>Pleurodeles</taxon>
    </lineage>
</organism>
<dbReference type="AlphaFoldDB" id="A0AAV7S2H0"/>
<feature type="compositionally biased region" description="Basic and acidic residues" evidence="1">
    <location>
        <begin position="78"/>
        <end position="91"/>
    </location>
</feature>
<sequence length="91" mass="10089">MVNRSNTLRKYAGSSPRRRPGGEGIPKTHATAPRRQRRERCSLVPPLNAGKLEEPNGEDAPRRPGSRTGKLVFLSGARSEETRADRLKRTA</sequence>
<evidence type="ECO:0000313" key="3">
    <source>
        <dbReference type="Proteomes" id="UP001066276"/>
    </source>
</evidence>
<comment type="caution">
    <text evidence="2">The sequence shown here is derived from an EMBL/GenBank/DDBJ whole genome shotgun (WGS) entry which is preliminary data.</text>
</comment>
<reference evidence="2" key="1">
    <citation type="journal article" date="2022" name="bioRxiv">
        <title>Sequencing and chromosome-scale assembly of the giantPleurodeles waltlgenome.</title>
        <authorList>
            <person name="Brown T."/>
            <person name="Elewa A."/>
            <person name="Iarovenko S."/>
            <person name="Subramanian E."/>
            <person name="Araus A.J."/>
            <person name="Petzold A."/>
            <person name="Susuki M."/>
            <person name="Suzuki K.-i.T."/>
            <person name="Hayashi T."/>
            <person name="Toyoda A."/>
            <person name="Oliveira C."/>
            <person name="Osipova E."/>
            <person name="Leigh N.D."/>
            <person name="Simon A."/>
            <person name="Yun M.H."/>
        </authorList>
    </citation>
    <scope>NUCLEOTIDE SEQUENCE</scope>
    <source>
        <strain evidence="2">20211129_DDA</strain>
        <tissue evidence="2">Liver</tissue>
    </source>
</reference>
<evidence type="ECO:0000313" key="2">
    <source>
        <dbReference type="EMBL" id="KAJ1158385.1"/>
    </source>
</evidence>
<dbReference type="Proteomes" id="UP001066276">
    <property type="component" value="Chromosome 5"/>
</dbReference>